<accession>A0ABW5R6M7</accession>
<evidence type="ECO:0000259" key="7">
    <source>
        <dbReference type="Pfam" id="PF02911"/>
    </source>
</evidence>
<dbReference type="CDD" id="cd08646">
    <property type="entry name" value="FMT_core_Met-tRNA-FMT_N"/>
    <property type="match status" value="1"/>
</dbReference>
<comment type="caution">
    <text evidence="8">The sequence shown here is derived from an EMBL/GenBank/DDBJ whole genome shotgun (WGS) entry which is preliminary data.</text>
</comment>
<proteinExistence type="inferred from homology"/>
<feature type="domain" description="Formyl transferase C-terminal" evidence="7">
    <location>
        <begin position="209"/>
        <end position="312"/>
    </location>
</feature>
<dbReference type="InterPro" id="IPR041711">
    <property type="entry name" value="Met-tRNA-FMT_N"/>
</dbReference>
<evidence type="ECO:0000256" key="3">
    <source>
        <dbReference type="ARBA" id="ARBA00022679"/>
    </source>
</evidence>
<dbReference type="Pfam" id="PF02911">
    <property type="entry name" value="Formyl_trans_C"/>
    <property type="match status" value="1"/>
</dbReference>
<keyword evidence="4 5" id="KW-0648">Protein biosynthesis</keyword>
<dbReference type="PANTHER" id="PTHR11138:SF5">
    <property type="entry name" value="METHIONYL-TRNA FORMYLTRANSFERASE, MITOCHONDRIAL"/>
    <property type="match status" value="1"/>
</dbReference>
<sequence>MTKPNAGDRIVFMGTPDFAVPCLKGLMEAGYQVVGVVTQPDRPKGRKRVLTPPPVKEAALAYHLPVLQPEKIRTAYEEVLALEPDLIVTAAYGQILPVSLLEQPKHGAINVHASLLPAYRGAAPIQYAIMNGDEETGVTIMYMEQGLDTGDMIAKVAMPIQADDDAGTLFDKLSAAGASLLLETLPRLLAGEITAVPQNDEDATYARTLKRDDERLDWERKSKQLHDQVRAMSPWPGAFTTYQGDGFKVWKTRMPAASEMENWPWQQAQVGEVVAASAVGMAVRTGDGVLVLEEIQPAGKKRMTVQAYLAGKGIQVGERFGGVAE</sequence>
<evidence type="ECO:0000259" key="6">
    <source>
        <dbReference type="Pfam" id="PF00551"/>
    </source>
</evidence>
<dbReference type="NCBIfam" id="TIGR00460">
    <property type="entry name" value="fmt"/>
    <property type="match status" value="1"/>
</dbReference>
<protein>
    <recommendedName>
        <fullName evidence="2 5">Methionyl-tRNA formyltransferase</fullName>
        <ecNumber evidence="2 5">2.1.2.9</ecNumber>
    </recommendedName>
</protein>
<dbReference type="InterPro" id="IPR002376">
    <property type="entry name" value="Formyl_transf_N"/>
</dbReference>
<dbReference type="Proteomes" id="UP001597497">
    <property type="component" value="Unassembled WGS sequence"/>
</dbReference>
<dbReference type="InterPro" id="IPR044135">
    <property type="entry name" value="Met-tRNA-FMT_C"/>
</dbReference>
<keyword evidence="3 5" id="KW-0808">Transferase</keyword>
<dbReference type="SUPFAM" id="SSF50486">
    <property type="entry name" value="FMT C-terminal domain-like"/>
    <property type="match status" value="1"/>
</dbReference>
<evidence type="ECO:0000313" key="9">
    <source>
        <dbReference type="Proteomes" id="UP001597497"/>
    </source>
</evidence>
<dbReference type="EC" id="2.1.2.9" evidence="2 5"/>
<dbReference type="HAMAP" id="MF_00182">
    <property type="entry name" value="Formyl_trans"/>
    <property type="match status" value="1"/>
</dbReference>
<evidence type="ECO:0000256" key="4">
    <source>
        <dbReference type="ARBA" id="ARBA00022917"/>
    </source>
</evidence>
<organism evidence="8 9">
    <name type="scientific">Marinicrinis sediminis</name>
    <dbReference type="NCBI Taxonomy" id="1652465"/>
    <lineage>
        <taxon>Bacteria</taxon>
        <taxon>Bacillati</taxon>
        <taxon>Bacillota</taxon>
        <taxon>Bacilli</taxon>
        <taxon>Bacillales</taxon>
        <taxon>Paenibacillaceae</taxon>
    </lineage>
</organism>
<evidence type="ECO:0000313" key="8">
    <source>
        <dbReference type="EMBL" id="MFD2670200.1"/>
    </source>
</evidence>
<name>A0ABW5R6M7_9BACL</name>
<dbReference type="PANTHER" id="PTHR11138">
    <property type="entry name" value="METHIONYL-TRNA FORMYLTRANSFERASE"/>
    <property type="match status" value="1"/>
</dbReference>
<dbReference type="InterPro" id="IPR005794">
    <property type="entry name" value="Fmt"/>
</dbReference>
<feature type="domain" description="Formyl transferase N-terminal" evidence="6">
    <location>
        <begin position="9"/>
        <end position="184"/>
    </location>
</feature>
<dbReference type="SUPFAM" id="SSF53328">
    <property type="entry name" value="Formyltransferase"/>
    <property type="match status" value="1"/>
</dbReference>
<dbReference type="RefSeq" id="WP_379927537.1">
    <property type="nucleotide sequence ID" value="NZ_JBHUMM010000001.1"/>
</dbReference>
<feature type="binding site" evidence="5">
    <location>
        <begin position="114"/>
        <end position="117"/>
    </location>
    <ligand>
        <name>(6S)-5,6,7,8-tetrahydrofolate</name>
        <dbReference type="ChEBI" id="CHEBI:57453"/>
    </ligand>
</feature>
<comment type="function">
    <text evidence="5">Attaches a formyl group to the free amino group of methionyl-tRNA(fMet). The formyl group appears to play a dual role in the initiator identity of N-formylmethionyl-tRNA by promoting its recognition by IF2 and preventing the misappropriation of this tRNA by the elongation apparatus.</text>
</comment>
<comment type="similarity">
    <text evidence="1 5">Belongs to the Fmt family.</text>
</comment>
<dbReference type="Pfam" id="PF00551">
    <property type="entry name" value="Formyl_trans_N"/>
    <property type="match status" value="1"/>
</dbReference>
<dbReference type="Gene3D" id="3.40.50.12230">
    <property type="match status" value="1"/>
</dbReference>
<reference evidence="9" key="1">
    <citation type="journal article" date="2019" name="Int. J. Syst. Evol. Microbiol.">
        <title>The Global Catalogue of Microorganisms (GCM) 10K type strain sequencing project: providing services to taxonomists for standard genome sequencing and annotation.</title>
        <authorList>
            <consortium name="The Broad Institute Genomics Platform"/>
            <consortium name="The Broad Institute Genome Sequencing Center for Infectious Disease"/>
            <person name="Wu L."/>
            <person name="Ma J."/>
        </authorList>
    </citation>
    <scope>NUCLEOTIDE SEQUENCE [LARGE SCALE GENOMIC DNA]</scope>
    <source>
        <strain evidence="9">KCTC 33676</strain>
    </source>
</reference>
<dbReference type="InterPro" id="IPR005793">
    <property type="entry name" value="Formyl_trans_C"/>
</dbReference>
<gene>
    <name evidence="5 8" type="primary">fmt</name>
    <name evidence="8" type="ORF">ACFSUC_01100</name>
</gene>
<evidence type="ECO:0000256" key="1">
    <source>
        <dbReference type="ARBA" id="ARBA00010699"/>
    </source>
</evidence>
<keyword evidence="9" id="KW-1185">Reference proteome</keyword>
<dbReference type="InterPro" id="IPR011034">
    <property type="entry name" value="Formyl_transferase-like_C_sf"/>
</dbReference>
<dbReference type="GO" id="GO:0004479">
    <property type="term" value="F:methionyl-tRNA formyltransferase activity"/>
    <property type="evidence" value="ECO:0007669"/>
    <property type="project" value="UniProtKB-EC"/>
</dbReference>
<evidence type="ECO:0000256" key="5">
    <source>
        <dbReference type="HAMAP-Rule" id="MF_00182"/>
    </source>
</evidence>
<comment type="catalytic activity">
    <reaction evidence="5">
        <text>L-methionyl-tRNA(fMet) + (6R)-10-formyltetrahydrofolate = N-formyl-L-methionyl-tRNA(fMet) + (6S)-5,6,7,8-tetrahydrofolate + H(+)</text>
        <dbReference type="Rhea" id="RHEA:24380"/>
        <dbReference type="Rhea" id="RHEA-COMP:9952"/>
        <dbReference type="Rhea" id="RHEA-COMP:9953"/>
        <dbReference type="ChEBI" id="CHEBI:15378"/>
        <dbReference type="ChEBI" id="CHEBI:57453"/>
        <dbReference type="ChEBI" id="CHEBI:78530"/>
        <dbReference type="ChEBI" id="CHEBI:78844"/>
        <dbReference type="ChEBI" id="CHEBI:195366"/>
        <dbReference type="EC" id="2.1.2.9"/>
    </reaction>
</comment>
<dbReference type="InterPro" id="IPR036477">
    <property type="entry name" value="Formyl_transf_N_sf"/>
</dbReference>
<dbReference type="CDD" id="cd08704">
    <property type="entry name" value="Met_tRNA_FMT_C"/>
    <property type="match status" value="1"/>
</dbReference>
<evidence type="ECO:0000256" key="2">
    <source>
        <dbReference type="ARBA" id="ARBA00012261"/>
    </source>
</evidence>
<dbReference type="EMBL" id="JBHUMM010000001">
    <property type="protein sequence ID" value="MFD2670200.1"/>
    <property type="molecule type" value="Genomic_DNA"/>
</dbReference>